<comment type="caution">
    <text evidence="1">The sequence shown here is derived from an EMBL/GenBank/DDBJ whole genome shotgun (WGS) entry which is preliminary data.</text>
</comment>
<dbReference type="EMBL" id="AAWS01000003">
    <property type="protein sequence ID" value="EAY31276.1"/>
    <property type="molecule type" value="Genomic_DNA"/>
</dbReference>
<dbReference type="AlphaFoldDB" id="A1ZDW7"/>
<dbReference type="Proteomes" id="UP000004095">
    <property type="component" value="Unassembled WGS sequence"/>
</dbReference>
<evidence type="ECO:0000313" key="2">
    <source>
        <dbReference type="Proteomes" id="UP000004095"/>
    </source>
</evidence>
<evidence type="ECO:0000313" key="1">
    <source>
        <dbReference type="EMBL" id="EAY31276.1"/>
    </source>
</evidence>
<gene>
    <name evidence="1" type="ORF">M23134_04109</name>
</gene>
<proteinExistence type="predicted"/>
<organism evidence="1 2">
    <name type="scientific">Microscilla marina ATCC 23134</name>
    <dbReference type="NCBI Taxonomy" id="313606"/>
    <lineage>
        <taxon>Bacteria</taxon>
        <taxon>Pseudomonadati</taxon>
        <taxon>Bacteroidota</taxon>
        <taxon>Cytophagia</taxon>
        <taxon>Cytophagales</taxon>
        <taxon>Microscillaceae</taxon>
        <taxon>Microscilla</taxon>
    </lineage>
</organism>
<protein>
    <submittedName>
        <fullName evidence="1">Uncharacterized protein</fullName>
    </submittedName>
</protein>
<keyword evidence="2" id="KW-1185">Reference proteome</keyword>
<sequence length="43" mass="4891">MQLFQIIPLPVALLRFALFKKVKIPQATKETGYVLTQTLCDVN</sequence>
<accession>A1ZDW7</accession>
<name>A1ZDW7_MICM2</name>
<reference evidence="1 2" key="1">
    <citation type="submission" date="2007-01" db="EMBL/GenBank/DDBJ databases">
        <authorList>
            <person name="Haygood M."/>
            <person name="Podell S."/>
            <person name="Anderson C."/>
            <person name="Hopkinson B."/>
            <person name="Roe K."/>
            <person name="Barbeau K."/>
            <person name="Gaasterland T."/>
            <person name="Ferriera S."/>
            <person name="Johnson J."/>
            <person name="Kravitz S."/>
            <person name="Beeson K."/>
            <person name="Sutton G."/>
            <person name="Rogers Y.-H."/>
            <person name="Friedman R."/>
            <person name="Frazier M."/>
            <person name="Venter J.C."/>
        </authorList>
    </citation>
    <scope>NUCLEOTIDE SEQUENCE [LARGE SCALE GENOMIC DNA]</scope>
    <source>
        <strain evidence="1 2">ATCC 23134</strain>
    </source>
</reference>